<evidence type="ECO:0000313" key="2">
    <source>
        <dbReference type="WBParaSite" id="RSKR_0000344600.1"/>
    </source>
</evidence>
<proteinExistence type="predicted"/>
<dbReference type="WBParaSite" id="RSKR_0000344600.1">
    <property type="protein sequence ID" value="RSKR_0000344600.1"/>
    <property type="gene ID" value="RSKR_0000344600"/>
</dbReference>
<dbReference type="Proteomes" id="UP000095286">
    <property type="component" value="Unplaced"/>
</dbReference>
<organism evidence="1 2">
    <name type="scientific">Rhabditophanes sp. KR3021</name>
    <dbReference type="NCBI Taxonomy" id="114890"/>
    <lineage>
        <taxon>Eukaryota</taxon>
        <taxon>Metazoa</taxon>
        <taxon>Ecdysozoa</taxon>
        <taxon>Nematoda</taxon>
        <taxon>Chromadorea</taxon>
        <taxon>Rhabditida</taxon>
        <taxon>Tylenchina</taxon>
        <taxon>Panagrolaimomorpha</taxon>
        <taxon>Strongyloidoidea</taxon>
        <taxon>Alloionematidae</taxon>
        <taxon>Rhabditophanes</taxon>
    </lineage>
</organism>
<reference evidence="2" key="1">
    <citation type="submission" date="2016-11" db="UniProtKB">
        <authorList>
            <consortium name="WormBaseParasite"/>
        </authorList>
    </citation>
    <scope>IDENTIFICATION</scope>
    <source>
        <strain evidence="2">KR3021</strain>
    </source>
</reference>
<sequence length="591" mass="67468">MMPSYKKCFQEMEKRKDFHFDLNFLKASLRIKSKLFIEGSYYAILFVVFNLIISISSEVVGYYLGLIPGRMYSALLSKDVDSFWFILWSGSLMYVGKCFLLAALSSASWLLYLCFRKNLTTSLTKAIFYAKTTAYKLFCLESLDNLDQRITQDVDKMCTILANTLLPAVMICPFVIVYYTYKTYVTAGIYGCGIIYGYFFIGTCINKMLISPLSKWTARVEKVEGDYRYKYATLRDNIEQISLYGGNEFEKDSTYTYLNKILKAQFYLGSWIFPNTMFQTFFSYYGGLLSYAIQFIAIFWWHIYDDLSPQDLAKVISNNAFVYIYLVNSFTRLSDTSIAIGEMAGLLQRIDEVFVACRGLRYSTNITHDKDNNLPLITVNNVSISTTSAKLIINKLNIMSNGNLLILGPSGAGKSSLVRMFLDVWRIDEGIVNINMASDQISVIPQKGYFPTGKLTLYEQICFPKIITPGTPIKYEEEEIIFELIGKLHLNSVLARVGGLHIKPNFEYNNVLTPGELQRLSFIRALINKPKLVFLDESTNSVSNDVEEIMYTYLIKNDIRVVSVGHRDTLLKWHAQVLILDGTGGYTCRDI</sequence>
<name>A0AC35TQL5_9BILA</name>
<protein>
    <submittedName>
        <fullName evidence="2">ABC transporter domain-containing protein</fullName>
    </submittedName>
</protein>
<accession>A0AC35TQL5</accession>
<evidence type="ECO:0000313" key="1">
    <source>
        <dbReference type="Proteomes" id="UP000095286"/>
    </source>
</evidence>